<dbReference type="HOGENOM" id="CLU_3354694_0_0_0"/>
<dbReference type="Proteomes" id="UP000030661">
    <property type="component" value="Unassembled WGS sequence"/>
</dbReference>
<protein>
    <submittedName>
        <fullName evidence="1">Uncharacterized protein</fullName>
    </submittedName>
</protein>
<name>A0A0S6W980_VECG1</name>
<gene>
    <name evidence="1" type="ORF">U27_01818</name>
</gene>
<reference evidence="1" key="1">
    <citation type="journal article" date="2015" name="PeerJ">
        <title>First genomic representation of candidate bacterial phylum KSB3 points to enhanced environmental sensing as a trigger of wastewater bulking.</title>
        <authorList>
            <person name="Sekiguchi Y."/>
            <person name="Ohashi A."/>
            <person name="Parks D.H."/>
            <person name="Yamauchi T."/>
            <person name="Tyson G.W."/>
            <person name="Hugenholtz P."/>
        </authorList>
    </citation>
    <scope>NUCLEOTIDE SEQUENCE [LARGE SCALE GENOMIC DNA]</scope>
</reference>
<accession>A0A0S6W980</accession>
<dbReference type="EMBL" id="DF820463">
    <property type="protein sequence ID" value="GAK54987.1"/>
    <property type="molecule type" value="Genomic_DNA"/>
</dbReference>
<keyword evidence="2" id="KW-1185">Reference proteome</keyword>
<dbReference type="AlphaFoldDB" id="A0A0S6W980"/>
<evidence type="ECO:0000313" key="2">
    <source>
        <dbReference type="Proteomes" id="UP000030661"/>
    </source>
</evidence>
<evidence type="ECO:0000313" key="1">
    <source>
        <dbReference type="EMBL" id="GAK54987.1"/>
    </source>
</evidence>
<organism evidence="1">
    <name type="scientific">Vecturithrix granuli</name>
    <dbReference type="NCBI Taxonomy" id="1499967"/>
    <lineage>
        <taxon>Bacteria</taxon>
        <taxon>Candidatus Moduliflexota</taxon>
        <taxon>Candidatus Vecturitrichia</taxon>
        <taxon>Candidatus Vecturitrichales</taxon>
        <taxon>Candidatus Vecturitrichaceae</taxon>
        <taxon>Candidatus Vecturithrix</taxon>
    </lineage>
</organism>
<proteinExistence type="predicted"/>
<sequence>MVSDARSLSEVETSRSVFPSTSLRERITYHLTITNE</sequence>